<dbReference type="InterPro" id="IPR036278">
    <property type="entry name" value="Sialidase_sf"/>
</dbReference>
<dbReference type="EMBL" id="CP036433">
    <property type="protein sequence ID" value="QDU94856.1"/>
    <property type="molecule type" value="Genomic_DNA"/>
</dbReference>
<name>A0A518DSP2_9BACT</name>
<evidence type="ECO:0000256" key="1">
    <source>
        <dbReference type="SAM" id="SignalP"/>
    </source>
</evidence>
<dbReference type="EC" id="3.2.1.18" evidence="3"/>
<evidence type="ECO:0000313" key="3">
    <source>
        <dbReference type="EMBL" id="QDU94856.1"/>
    </source>
</evidence>
<keyword evidence="3" id="KW-0326">Glycosidase</keyword>
<feature type="domain" description="Sialidase" evidence="2">
    <location>
        <begin position="90"/>
        <end position="349"/>
    </location>
</feature>
<dbReference type="PANTHER" id="PTHR43752">
    <property type="entry name" value="BNR/ASP-BOX REPEAT FAMILY PROTEIN"/>
    <property type="match status" value="1"/>
</dbReference>
<dbReference type="CDD" id="cd15482">
    <property type="entry name" value="Sialidase_non-viral"/>
    <property type="match status" value="1"/>
</dbReference>
<proteinExistence type="predicted"/>
<sequence precursor="true">MYAPRPFLTMFVLAALALTAASVAFGQTTVTGKVRDGVQRITLLPPGPGNPRNSESDMIRLKDGRLLLIYTHFTGGAGDHATAHLAGRISNDAGQSWTAEDQLILPNEGGQNIMSVSLLRLADGRIALFYLRKNSPEDCRPVMRTSDDEAQTWSEPIEVIPAKQLGSYVLNNDRAVQLKSGRLILPLAQHNGLGWKGWTSFGRILCYYSDDNGKSWRRGETAPAPDDVDGKQVRTQEPGVIALKNNDLLLWCRTDAGSQYIATSTDSGVHWSQLQPSKLLSPLSPATIEPIPTTGHWLLVWNDHRGIAAELKDKRTPLRAAISTDEGKSWSSPLTLEDNPHGWYCYTAMDIVDGAVVLAHCAGDRRATNGLALTQVTRFPVRQLYTAGPEQP</sequence>
<dbReference type="InterPro" id="IPR011040">
    <property type="entry name" value="Sialidase"/>
</dbReference>
<reference evidence="3 4" key="1">
    <citation type="submission" date="2019-02" db="EMBL/GenBank/DDBJ databases">
        <title>Deep-cultivation of Planctomycetes and their phenomic and genomic characterization uncovers novel biology.</title>
        <authorList>
            <person name="Wiegand S."/>
            <person name="Jogler M."/>
            <person name="Boedeker C."/>
            <person name="Pinto D."/>
            <person name="Vollmers J."/>
            <person name="Rivas-Marin E."/>
            <person name="Kohn T."/>
            <person name="Peeters S.H."/>
            <person name="Heuer A."/>
            <person name="Rast P."/>
            <person name="Oberbeckmann S."/>
            <person name="Bunk B."/>
            <person name="Jeske O."/>
            <person name="Meyerdierks A."/>
            <person name="Storesund J.E."/>
            <person name="Kallscheuer N."/>
            <person name="Luecker S."/>
            <person name="Lage O.M."/>
            <person name="Pohl T."/>
            <person name="Merkel B.J."/>
            <person name="Hornburger P."/>
            <person name="Mueller R.-W."/>
            <person name="Bruemmer F."/>
            <person name="Labrenz M."/>
            <person name="Spormann A.M."/>
            <person name="Op den Camp H."/>
            <person name="Overmann J."/>
            <person name="Amann R."/>
            <person name="Jetten M.S.M."/>
            <person name="Mascher T."/>
            <person name="Medema M.H."/>
            <person name="Devos D.P."/>
            <person name="Kaster A.-K."/>
            <person name="Ovreas L."/>
            <person name="Rohde M."/>
            <person name="Galperin M.Y."/>
            <person name="Jogler C."/>
        </authorList>
    </citation>
    <scope>NUCLEOTIDE SEQUENCE [LARGE SCALE GENOMIC DNA]</scope>
    <source>
        <strain evidence="3 4">Pla85_3_4</strain>
    </source>
</reference>
<organism evidence="3 4">
    <name type="scientific">Lignipirellula cremea</name>
    <dbReference type="NCBI Taxonomy" id="2528010"/>
    <lineage>
        <taxon>Bacteria</taxon>
        <taxon>Pseudomonadati</taxon>
        <taxon>Planctomycetota</taxon>
        <taxon>Planctomycetia</taxon>
        <taxon>Pirellulales</taxon>
        <taxon>Pirellulaceae</taxon>
        <taxon>Lignipirellula</taxon>
    </lineage>
</organism>
<keyword evidence="3" id="KW-0378">Hydrolase</keyword>
<dbReference type="AlphaFoldDB" id="A0A518DSP2"/>
<evidence type="ECO:0000313" key="4">
    <source>
        <dbReference type="Proteomes" id="UP000317648"/>
    </source>
</evidence>
<accession>A0A518DSP2</accession>
<dbReference type="OrthoDB" id="235891at2"/>
<dbReference type="Pfam" id="PF13088">
    <property type="entry name" value="BNR_2"/>
    <property type="match status" value="1"/>
</dbReference>
<evidence type="ECO:0000259" key="2">
    <source>
        <dbReference type="Pfam" id="PF13088"/>
    </source>
</evidence>
<dbReference type="Proteomes" id="UP000317648">
    <property type="component" value="Chromosome"/>
</dbReference>
<dbReference type="SUPFAM" id="SSF50939">
    <property type="entry name" value="Sialidases"/>
    <property type="match status" value="1"/>
</dbReference>
<feature type="signal peptide" evidence="1">
    <location>
        <begin position="1"/>
        <end position="26"/>
    </location>
</feature>
<dbReference type="KEGG" id="lcre:Pla8534_26640"/>
<protein>
    <submittedName>
        <fullName evidence="3">Sialidase A</fullName>
        <ecNumber evidence="3">3.2.1.18</ecNumber>
    </submittedName>
</protein>
<dbReference type="Gene3D" id="2.120.10.10">
    <property type="match status" value="1"/>
</dbReference>
<dbReference type="PANTHER" id="PTHR43752:SF2">
    <property type="entry name" value="BNR_ASP-BOX REPEAT FAMILY PROTEIN"/>
    <property type="match status" value="1"/>
</dbReference>
<dbReference type="GO" id="GO:0004308">
    <property type="term" value="F:exo-alpha-sialidase activity"/>
    <property type="evidence" value="ECO:0007669"/>
    <property type="project" value="UniProtKB-EC"/>
</dbReference>
<dbReference type="RefSeq" id="WP_145053616.1">
    <property type="nucleotide sequence ID" value="NZ_CP036433.1"/>
</dbReference>
<keyword evidence="1" id="KW-0732">Signal</keyword>
<feature type="chain" id="PRO_5021769763" evidence="1">
    <location>
        <begin position="27"/>
        <end position="392"/>
    </location>
</feature>
<gene>
    <name evidence="3" type="primary">nanA</name>
    <name evidence="3" type="ORF">Pla8534_26640</name>
</gene>
<keyword evidence="4" id="KW-1185">Reference proteome</keyword>